<proteinExistence type="predicted"/>
<keyword evidence="1" id="KW-0472">Membrane</keyword>
<evidence type="ECO:0000313" key="2">
    <source>
        <dbReference type="EMBL" id="MBO1868990.1"/>
    </source>
</evidence>
<feature type="transmembrane region" description="Helical" evidence="1">
    <location>
        <begin position="12"/>
        <end position="29"/>
    </location>
</feature>
<keyword evidence="3" id="KW-0614">Plasmid</keyword>
<sequence length="175" mass="19415">MLGLASGYTEGTYHLGNVLFGLGALYLLHFGGIAPRGKFTIAVECVLFVVYAGYFVIYFDLWARMPKVGFRDLAAVTLVFAGYLFLVCSEIVLALSGVLTKWRGEKWAKEMDYVYLMLAAVGLLVSINRLDIVENKPNIPDFYGPFMIATALAVRAVKTRAEIGEWNKDRRGNGD</sequence>
<dbReference type="EMBL" id="JAGEMI010000002">
    <property type="protein sequence ID" value="MBO1868990.1"/>
    <property type="molecule type" value="Genomic_DNA"/>
</dbReference>
<geneLocation type="plasmid" evidence="3 4">
    <name>pBb144S4b</name>
</geneLocation>
<feature type="transmembrane region" description="Helical" evidence="1">
    <location>
        <begin position="73"/>
        <end position="100"/>
    </location>
</feature>
<dbReference type="KEGG" id="bban:J4G43_053500"/>
<dbReference type="AlphaFoldDB" id="A0A939S8J0"/>
<evidence type="ECO:0000256" key="1">
    <source>
        <dbReference type="SAM" id="Phobius"/>
    </source>
</evidence>
<keyword evidence="1" id="KW-0812">Transmembrane</keyword>
<dbReference type="RefSeq" id="WP_157783808.1">
    <property type="nucleotide sequence ID" value="NZ_CP086138.1"/>
</dbReference>
<reference evidence="3 4" key="2">
    <citation type="journal article" date="2022" name="Int. J. Syst. Evol. Microbiol.">
        <title>Strains of Bradyrhizobium barranii sp. nov. associated with legumes native to Canada are symbionts of soybeans and belong to different subspecies (subsp. barranii subsp. nov. and subsp. apii subsp. nov.) and symbiovars (sv. glycinearum and sv. septentrionale).</title>
        <authorList>
            <person name="Bromfield E.S.P."/>
            <person name="Cloutier S."/>
            <person name="Wasai-Hara S."/>
            <person name="Minamisawa K."/>
        </authorList>
    </citation>
    <scope>NUCLEOTIDE SEQUENCE [LARGE SCALE GENOMIC DNA]</scope>
    <source>
        <strain evidence="3 4">144S4</strain>
        <plasmid evidence="4">pBb144S4b</plasmid>
    </source>
</reference>
<feature type="transmembrane region" description="Helical" evidence="1">
    <location>
        <begin position="112"/>
        <end position="130"/>
    </location>
</feature>
<protein>
    <submittedName>
        <fullName evidence="2">Uncharacterized protein</fullName>
    </submittedName>
</protein>
<evidence type="ECO:0000313" key="3">
    <source>
        <dbReference type="EMBL" id="UEM18209.1"/>
    </source>
</evidence>
<feature type="transmembrane region" description="Helical" evidence="1">
    <location>
        <begin position="41"/>
        <end position="61"/>
    </location>
</feature>
<organism evidence="2">
    <name type="scientific">Bradyrhizobium barranii subsp. barranii</name>
    <dbReference type="NCBI Taxonomy" id="2823807"/>
    <lineage>
        <taxon>Bacteria</taxon>
        <taxon>Pseudomonadati</taxon>
        <taxon>Pseudomonadota</taxon>
        <taxon>Alphaproteobacteria</taxon>
        <taxon>Hyphomicrobiales</taxon>
        <taxon>Nitrobacteraceae</taxon>
        <taxon>Bradyrhizobium</taxon>
        <taxon>Bradyrhizobium barranii</taxon>
    </lineage>
</organism>
<evidence type="ECO:0000313" key="4">
    <source>
        <dbReference type="Proteomes" id="UP000664702"/>
    </source>
</evidence>
<reference evidence="2" key="1">
    <citation type="submission" date="2021-03" db="EMBL/GenBank/DDBJ databases">
        <title>Whole Genome Sequence of Bradyrhizobium sp. Strain 144S4.</title>
        <authorList>
            <person name="Bromfield E.S.P."/>
            <person name="Cloutier S."/>
        </authorList>
    </citation>
    <scope>NUCLEOTIDE SEQUENCE [LARGE SCALE GENOMIC DNA]</scope>
    <source>
        <strain evidence="2">144S4</strain>
    </source>
</reference>
<keyword evidence="1" id="KW-1133">Transmembrane helix</keyword>
<dbReference type="Proteomes" id="UP000664702">
    <property type="component" value="Plasmid pBb144S4b"/>
</dbReference>
<name>A0A939S8J0_9BRAD</name>
<accession>A0A939S8J0</accession>
<dbReference type="EMBL" id="CP086138">
    <property type="protein sequence ID" value="UEM18209.1"/>
    <property type="molecule type" value="Genomic_DNA"/>
</dbReference>
<gene>
    <name evidence="3" type="ORF">J4G43_053500</name>
    <name evidence="2" type="ORF">J4G43_52090</name>
</gene>